<reference evidence="3" key="1">
    <citation type="journal article" date="2019" name="Int. J. Syst. Evol. Microbiol.">
        <title>The Global Catalogue of Microorganisms (GCM) 10K type strain sequencing project: providing services to taxonomists for standard genome sequencing and annotation.</title>
        <authorList>
            <consortium name="The Broad Institute Genomics Platform"/>
            <consortium name="The Broad Institute Genome Sequencing Center for Infectious Disease"/>
            <person name="Wu L."/>
            <person name="Ma J."/>
        </authorList>
    </citation>
    <scope>NUCLEOTIDE SEQUENCE [LARGE SCALE GENOMIC DNA]</scope>
    <source>
        <strain evidence="3">JCM 16540</strain>
    </source>
</reference>
<keyword evidence="3" id="KW-1185">Reference proteome</keyword>
<proteinExistence type="predicted"/>
<accession>A0ABP6XHZ8</accession>
<sequence>MRERRSLQDRPWEEEMLHWAKDGSLHGTVSPPADGRRRSTTTDGWCPGWALELQRKYLSNILGPHHDDDEDAGPHRHG</sequence>
<organism evidence="2 3">
    <name type="scientific">Microlunatus spumicola</name>
    <dbReference type="NCBI Taxonomy" id="81499"/>
    <lineage>
        <taxon>Bacteria</taxon>
        <taxon>Bacillati</taxon>
        <taxon>Actinomycetota</taxon>
        <taxon>Actinomycetes</taxon>
        <taxon>Propionibacteriales</taxon>
        <taxon>Propionibacteriaceae</taxon>
        <taxon>Microlunatus</taxon>
    </lineage>
</organism>
<comment type="caution">
    <text evidence="2">The sequence shown here is derived from an EMBL/GenBank/DDBJ whole genome shotgun (WGS) entry which is preliminary data.</text>
</comment>
<protein>
    <submittedName>
        <fullName evidence="2">Uncharacterized protein</fullName>
    </submittedName>
</protein>
<name>A0ABP6XHZ8_9ACTN</name>
<evidence type="ECO:0000313" key="3">
    <source>
        <dbReference type="Proteomes" id="UP001500767"/>
    </source>
</evidence>
<dbReference type="EMBL" id="BAAAYR010000002">
    <property type="protein sequence ID" value="GAA3567483.1"/>
    <property type="molecule type" value="Genomic_DNA"/>
</dbReference>
<gene>
    <name evidence="2" type="ORF">GCM10022197_24530</name>
</gene>
<dbReference type="Proteomes" id="UP001500767">
    <property type="component" value="Unassembled WGS sequence"/>
</dbReference>
<dbReference type="RefSeq" id="WP_204910424.1">
    <property type="nucleotide sequence ID" value="NZ_BAAAYR010000002.1"/>
</dbReference>
<feature type="region of interest" description="Disordered" evidence="1">
    <location>
        <begin position="23"/>
        <end position="44"/>
    </location>
</feature>
<evidence type="ECO:0000256" key="1">
    <source>
        <dbReference type="SAM" id="MobiDB-lite"/>
    </source>
</evidence>
<evidence type="ECO:0000313" key="2">
    <source>
        <dbReference type="EMBL" id="GAA3567483.1"/>
    </source>
</evidence>